<dbReference type="FunFam" id="3.90.226.10:FF:000026">
    <property type="entry name" value="3-hydroxyisobutyryl-CoA hydrolase, mitochondrial"/>
    <property type="match status" value="1"/>
</dbReference>
<dbReference type="OMA" id="YPENFKE"/>
<evidence type="ECO:0000256" key="3">
    <source>
        <dbReference type="ARBA" id="ARBA00011915"/>
    </source>
</evidence>
<organism evidence="8 9">
    <name type="scientific">Reticulomyxa filosa</name>
    <dbReference type="NCBI Taxonomy" id="46433"/>
    <lineage>
        <taxon>Eukaryota</taxon>
        <taxon>Sar</taxon>
        <taxon>Rhizaria</taxon>
        <taxon>Retaria</taxon>
        <taxon>Foraminifera</taxon>
        <taxon>Monothalamids</taxon>
        <taxon>Reticulomyxidae</taxon>
        <taxon>Reticulomyxa</taxon>
    </lineage>
</organism>
<sequence length="391" mass="43280">MKHNCKWLPSPTILGRGFLLGPMSLLRRSVSATAKESESVVIRSQSNTNNYSLTLNRPKALNSLSVEMIDQMTSFYKSLISAKQPCVVVVKGEGDKAFCAGGDVRRLYDMKVKENKSVEEVTLFFKLEYELDYLMSTLGNNTGIHNVCVWNGIVMGGGVGISVHGKYRVATEHTLFAMPESAIGFHTDVGGAYFLPRLAPKGLGMYLGLTGHRLKGSDVLHAGIATHFVPQQHVADMEKRLLHTKYPESVPCILNEFAVHPCKLPPFSLAPELDQIQKHFTLDSVDAIVSSLKRDGENNTDTFGHQTWITLQSVSPTALKVIHRALLEGQHKTLKQVLDMELAIATQCVQSHDTIEGIRAALVDKDKNPRWNPPLLSQVDNSIIDKYFKTA</sequence>
<dbReference type="EMBL" id="ASPP01008271">
    <property type="protein sequence ID" value="ETO25804.1"/>
    <property type="molecule type" value="Genomic_DNA"/>
</dbReference>
<dbReference type="PANTHER" id="PTHR43176:SF3">
    <property type="entry name" value="3-HYDROXYISOBUTYRYL-COA HYDROLASE, MITOCHONDRIAL"/>
    <property type="match status" value="1"/>
</dbReference>
<dbReference type="NCBIfam" id="NF004127">
    <property type="entry name" value="PRK05617.1"/>
    <property type="match status" value="1"/>
</dbReference>
<comment type="subcellular location">
    <subcellularLocation>
        <location evidence="2">Mitochondrion</location>
    </subcellularLocation>
</comment>
<dbReference type="Gene3D" id="3.90.226.10">
    <property type="entry name" value="2-enoyl-CoA Hydratase, Chain A, domain 1"/>
    <property type="match status" value="1"/>
</dbReference>
<proteinExistence type="predicted"/>
<evidence type="ECO:0000256" key="4">
    <source>
        <dbReference type="ARBA" id="ARBA00022801"/>
    </source>
</evidence>
<comment type="caution">
    <text evidence="8">The sequence shown here is derived from an EMBL/GenBank/DDBJ whole genome shotgun (WGS) entry which is preliminary data.</text>
</comment>
<protein>
    <recommendedName>
        <fullName evidence="3">3-hydroxyisobutyryl-CoA hydrolase</fullName>
        <ecNumber evidence="3">3.1.2.4</ecNumber>
    </recommendedName>
    <alternativeName>
        <fullName evidence="6">3-hydroxyisobutyryl-coenzyme A hydrolase</fullName>
    </alternativeName>
</protein>
<dbReference type="GO" id="GO:0003860">
    <property type="term" value="F:3-hydroxyisobutyryl-CoA hydrolase activity"/>
    <property type="evidence" value="ECO:0007669"/>
    <property type="project" value="UniProtKB-EC"/>
</dbReference>
<evidence type="ECO:0000313" key="9">
    <source>
        <dbReference type="Proteomes" id="UP000023152"/>
    </source>
</evidence>
<dbReference type="InterPro" id="IPR045004">
    <property type="entry name" value="ECH_dom"/>
</dbReference>
<evidence type="ECO:0000256" key="5">
    <source>
        <dbReference type="ARBA" id="ARBA00023128"/>
    </source>
</evidence>
<evidence type="ECO:0000256" key="1">
    <source>
        <dbReference type="ARBA" id="ARBA00001709"/>
    </source>
</evidence>
<dbReference type="EC" id="3.1.2.4" evidence="3"/>
<feature type="domain" description="Enoyl-CoA hydratase/isomerase" evidence="7">
    <location>
        <begin position="53"/>
        <end position="388"/>
    </location>
</feature>
<dbReference type="GO" id="GO:0006574">
    <property type="term" value="P:L-valine catabolic process"/>
    <property type="evidence" value="ECO:0007669"/>
    <property type="project" value="TreeGrafter"/>
</dbReference>
<dbReference type="InterPro" id="IPR029045">
    <property type="entry name" value="ClpP/crotonase-like_dom_sf"/>
</dbReference>
<evidence type="ECO:0000256" key="6">
    <source>
        <dbReference type="ARBA" id="ARBA00031181"/>
    </source>
</evidence>
<dbReference type="AlphaFoldDB" id="X6NJ83"/>
<evidence type="ECO:0000256" key="2">
    <source>
        <dbReference type="ARBA" id="ARBA00004173"/>
    </source>
</evidence>
<keyword evidence="4" id="KW-0378">Hydrolase</keyword>
<keyword evidence="5" id="KW-0496">Mitochondrion</keyword>
<reference evidence="8 9" key="1">
    <citation type="journal article" date="2013" name="Curr. Biol.">
        <title>The Genome of the Foraminiferan Reticulomyxa filosa.</title>
        <authorList>
            <person name="Glockner G."/>
            <person name="Hulsmann N."/>
            <person name="Schleicher M."/>
            <person name="Noegel A.A."/>
            <person name="Eichinger L."/>
            <person name="Gallinger C."/>
            <person name="Pawlowski J."/>
            <person name="Sierra R."/>
            <person name="Euteneuer U."/>
            <person name="Pillet L."/>
            <person name="Moustafa A."/>
            <person name="Platzer M."/>
            <person name="Groth M."/>
            <person name="Szafranski K."/>
            <person name="Schliwa M."/>
        </authorList>
    </citation>
    <scope>NUCLEOTIDE SEQUENCE [LARGE SCALE GENOMIC DNA]</scope>
</reference>
<dbReference type="CDD" id="cd06558">
    <property type="entry name" value="crotonase-like"/>
    <property type="match status" value="1"/>
</dbReference>
<dbReference type="Pfam" id="PF16113">
    <property type="entry name" value="ECH_2"/>
    <property type="match status" value="1"/>
</dbReference>
<gene>
    <name evidence="8" type="ORF">RFI_11332</name>
</gene>
<evidence type="ECO:0000259" key="7">
    <source>
        <dbReference type="Pfam" id="PF16113"/>
    </source>
</evidence>
<comment type="catalytic activity">
    <reaction evidence="1">
        <text>3-hydroxy-2-methylpropanoyl-CoA + H2O = 3-hydroxy-2-methylpropanoate + CoA + H(+)</text>
        <dbReference type="Rhea" id="RHEA:20888"/>
        <dbReference type="ChEBI" id="CHEBI:11805"/>
        <dbReference type="ChEBI" id="CHEBI:15377"/>
        <dbReference type="ChEBI" id="CHEBI:15378"/>
        <dbReference type="ChEBI" id="CHEBI:57287"/>
        <dbReference type="ChEBI" id="CHEBI:57340"/>
        <dbReference type="EC" id="3.1.2.4"/>
    </reaction>
</comment>
<dbReference type="GO" id="GO:0005739">
    <property type="term" value="C:mitochondrion"/>
    <property type="evidence" value="ECO:0007669"/>
    <property type="project" value="UniProtKB-SubCell"/>
</dbReference>
<dbReference type="Proteomes" id="UP000023152">
    <property type="component" value="Unassembled WGS sequence"/>
</dbReference>
<keyword evidence="9" id="KW-1185">Reference proteome</keyword>
<dbReference type="OrthoDB" id="1737613at2759"/>
<dbReference type="SUPFAM" id="SSF52096">
    <property type="entry name" value="ClpP/crotonase"/>
    <property type="match status" value="1"/>
</dbReference>
<name>X6NJ83_RETFI</name>
<dbReference type="PANTHER" id="PTHR43176">
    <property type="entry name" value="3-HYDROXYISOBUTYRYL-COA HYDROLASE-RELATED"/>
    <property type="match status" value="1"/>
</dbReference>
<evidence type="ECO:0000313" key="8">
    <source>
        <dbReference type="EMBL" id="ETO25804.1"/>
    </source>
</evidence>
<dbReference type="InterPro" id="IPR032259">
    <property type="entry name" value="HIBYL-CoA-H"/>
</dbReference>
<accession>X6NJ83</accession>